<feature type="region of interest" description="Disordered" evidence="1">
    <location>
        <begin position="1011"/>
        <end position="1032"/>
    </location>
</feature>
<keyword evidence="3" id="KW-0732">Signal</keyword>
<feature type="domain" description="Bacterial Ig-like" evidence="4">
    <location>
        <begin position="1633"/>
        <end position="1710"/>
    </location>
</feature>
<feature type="region of interest" description="Disordered" evidence="1">
    <location>
        <begin position="1908"/>
        <end position="1930"/>
    </location>
</feature>
<feature type="domain" description="Bacterial Ig-like" evidence="4">
    <location>
        <begin position="426"/>
        <end position="502"/>
    </location>
</feature>
<evidence type="ECO:0000313" key="6">
    <source>
        <dbReference type="Proteomes" id="UP001196843"/>
    </source>
</evidence>
<feature type="domain" description="Bacterial Ig-like" evidence="4">
    <location>
        <begin position="706"/>
        <end position="781"/>
    </location>
</feature>
<dbReference type="EMBL" id="JAEUAW010000013">
    <property type="protein sequence ID" value="MBW9095049.1"/>
    <property type="molecule type" value="Genomic_DNA"/>
</dbReference>
<reference evidence="5 6" key="1">
    <citation type="journal article" date="2021" name="MBio">
        <title>Poor Competitiveness of Bradyrhizobium in Pigeon Pea Root Colonization in Indian Soils.</title>
        <authorList>
            <person name="Chalasani D."/>
            <person name="Basu A."/>
            <person name="Pullabhotla S.V.S.R.N."/>
            <person name="Jorrin B."/>
            <person name="Neal A.L."/>
            <person name="Poole P.S."/>
            <person name="Podile A.R."/>
            <person name="Tkacz A."/>
        </authorList>
    </citation>
    <scope>NUCLEOTIDE SEQUENCE [LARGE SCALE GENOMIC DNA]</scope>
    <source>
        <strain evidence="5 6">HU14</strain>
    </source>
</reference>
<evidence type="ECO:0000256" key="2">
    <source>
        <dbReference type="SAM" id="Phobius"/>
    </source>
</evidence>
<feature type="domain" description="Bacterial Ig-like" evidence="4">
    <location>
        <begin position="2008"/>
        <end position="2083"/>
    </location>
</feature>
<keyword evidence="2" id="KW-1133">Transmembrane helix</keyword>
<feature type="domain" description="Bacterial Ig-like" evidence="4">
    <location>
        <begin position="983"/>
        <end position="1060"/>
    </location>
</feature>
<evidence type="ECO:0000256" key="1">
    <source>
        <dbReference type="SAM" id="MobiDB-lite"/>
    </source>
</evidence>
<gene>
    <name evidence="5" type="ORF">JNB62_15275</name>
</gene>
<feature type="transmembrane region" description="Helical" evidence="2">
    <location>
        <begin position="2116"/>
        <end position="2134"/>
    </location>
</feature>
<feature type="domain" description="Bacterial Ig-like" evidence="4">
    <location>
        <begin position="1822"/>
        <end position="1899"/>
    </location>
</feature>
<evidence type="ECO:0000259" key="4">
    <source>
        <dbReference type="Pfam" id="PF19077"/>
    </source>
</evidence>
<feature type="domain" description="Bacterial Ig-like" evidence="4">
    <location>
        <begin position="613"/>
        <end position="688"/>
    </location>
</feature>
<feature type="domain" description="Bacterial Ig-like" evidence="4">
    <location>
        <begin position="1914"/>
        <end position="1992"/>
    </location>
</feature>
<dbReference type="Gene3D" id="2.60.40.1800">
    <property type="match status" value="7"/>
</dbReference>
<keyword evidence="2" id="KW-0812">Transmembrane</keyword>
<feature type="domain" description="Bacterial Ig-like" evidence="4">
    <location>
        <begin position="1541"/>
        <end position="1617"/>
    </location>
</feature>
<dbReference type="Pfam" id="PF19077">
    <property type="entry name" value="Big_13"/>
    <property type="match status" value="19"/>
</dbReference>
<dbReference type="NCBIfam" id="NF033510">
    <property type="entry name" value="Ca_tandemer"/>
    <property type="match status" value="19"/>
</dbReference>
<keyword evidence="6" id="KW-1185">Reference proteome</keyword>
<protein>
    <recommendedName>
        <fullName evidence="4">Bacterial Ig-like domain-containing protein</fullName>
    </recommendedName>
</protein>
<sequence>MKRSVFTAAAAALAIVIATAGVAGPASAAPPTAPWSGSAGGDVASVTADAAGLNVAGLGVAISSAEVDSQATPRAVSSSSNISAAVAGLPIGVSTNSVSAPPSAGPQTGGIAASVTGLIDVGAITTTNEAQWDLDTACVTSGVLSSATTQTAGLGVLPALNGGVLSLGVSETTGTTSLVQNSGLNYGVQSVASGTISGLSILGGLVTVGVAGETTLTATASGTSTGTVDYAPATVTVTALGSTVTLTPAAPTRTVNLVGVGTVTVGLNTPTISTTATSATASVALLTVDVSLLLGVADVSVDVLPLNATATAPAGGIDCPPPAPVITSPTEGATTDATPTIQGTALAGATVEVFMDGASIGTTTASAGGTWELPVTTPLAEGAHSVTAVQTVNGTPSVPSAAVNFTVDATAPDAPVIEAPADGSSVNTATPPISGTAEANSTVTVTIDGAVAGTTTASPTGEWTFTPTTPLTDGPHTAVATATDAAGNVSPDSNTVTFTVDTAVPAAPVIQAPLDGAVLDTAAPAISGTAEPNSTVTVIIDGAPAGTTTASPTGEWTFTPSAPLDEGAHTVVATATDAAGNVSPESNLVNFTVDTEAPAAPVIEAPLDGAVLDTATPDISGTAEANSTVTVFIDGTEAGATTASPTGEWTFTPTTPLNDGAHTAVATATDALGHVSVESNEVGFTIDTAAPAAPVIEEPTTGDVVGTATPVISGTAEANAVVTVIIDDVEAGTTTASPTGEWSFTPTTPLADGAHSVVATATDAAGNVSPESNEVVFTVDTEAPDAPVIEVPADGAVVDTATPPISGTAEANSTVTVTIDGVDAGTTTASPTGEWTFTPTTPLADGPHTVVATATDAAGNESPESNLVNFTVDTAAPAAPVIESPTDGDVVGTATPPISGTAEANSTVTVTIDGVDAGTTTASPTGEWTFTPTTPLDDGDHTVVATATDAAGNESPESNEVTFTVDTAAPAAPVIDAPTDGDVVDTATPDISGTAEADSTVTVTIDGVDVGTTTASPTGEWTFTPTTPLADGPHTVVATATDAAGNESPESNLVNFTVDTAAPAAPVIEAPADGDVVDTATPPISGTAEANATVTVTIDGTDAGTTTASPTGEWTFTPTTPLADGAHTVIATATDAAGNESPDSNLVNFIVDTVAPPAPVIEAPADGDVVDTATPTISGTAEPNSTVTVTIDGVVAGTTTASPTGEWSLVPSALTEGDHTVVATATDAAGNESADSNEVTFTVDTEAPNAPVIEVPTDGAVVDTATPPISGTAEADSVVTVTIDGVDVGTTTASDTGAWTFTPTTALAEGPHTVVATGTDAAGNESPDSNTVNFTVDTAAPAAPVIEAPADGDIVATATPAITGTAEANSTVTVTIDGAVAGTTTASPTGEWTFTPGTPLAEGPHTATATATDAAGNVSPVSNLVNFTVDTSAPAAPVIVSPADGDVVDTVTPPISGTAEANSTVTVTIDGAVAGTTAASPTGEWTFTPGTPLADGPHTATATATDAAGNVSPVSNLVNFTVDTVAPAAPVIESPADGDVVGTATPPISGTAEANSTVTVTIDGAVAGTTTASPTGEWTFTPTTPLDEGDHTVVATATDAAGNESPESNLVNFTVDTVAPAAPVIEAPTDGAVVEDATPDISGTAEPNATVTVIIDGTEAGTTTASPTGDWTFTPTTPLDDGDHTVVATATDAAGNESPESNEVTFTVDTTLIGAPLAPVITEPSTGDVVASPTPPISGTAEANSTVTVIIDGTTAGTTTASPTGEWTFTPTSPLADGDHTVVATATDAAGNVSPESDEVAFTVDATAPAAPEIVTPTDGEVLSNATPLITGTAEPNALVTVIIDGAVAGTTTASPTGDWSFTPATPLADGEHTVTATATDAAGNVSPEADEVAFTVDTVAPAAPVITSPAAGSTTNDDTPPITGTAEPGSTVTVIIDGVPVGTTTADVNGDWTFTPATPLEDGEHTVSATATDAAGNLGPASEPVTFAVDTTPPAAPVITSPTDGSSTTDTTPTVTGTAEPGSTVTVIIDGVIVGGTTADENGDWTFTPTSPLTPGAHTITATATDTAGNVGPASAPVTVTVTAVTSTPPTTPGTPGTPGAPAGGLATTGLNTPWAALVLASLLIAAGAVTLLRRRVS</sequence>
<dbReference type="RefSeq" id="WP_220301755.1">
    <property type="nucleotide sequence ID" value="NZ_JAEUAW010000013.1"/>
</dbReference>
<accession>A0ABS7HSN9</accession>
<feature type="domain" description="Bacterial Ig-like" evidence="4">
    <location>
        <begin position="1261"/>
        <end position="1338"/>
    </location>
</feature>
<feature type="compositionally biased region" description="Low complexity" evidence="1">
    <location>
        <begin position="2001"/>
        <end position="2022"/>
    </location>
</feature>
<evidence type="ECO:0000313" key="5">
    <source>
        <dbReference type="EMBL" id="MBW9095049.1"/>
    </source>
</evidence>
<feature type="compositionally biased region" description="Polar residues" evidence="1">
    <location>
        <begin position="1015"/>
        <end position="1027"/>
    </location>
</feature>
<feature type="region of interest" description="Disordered" evidence="1">
    <location>
        <begin position="1998"/>
        <end position="2022"/>
    </location>
</feature>
<feature type="domain" description="Bacterial Ig-like" evidence="4">
    <location>
        <begin position="329"/>
        <end position="408"/>
    </location>
</feature>
<evidence type="ECO:0000256" key="3">
    <source>
        <dbReference type="SAM" id="SignalP"/>
    </source>
</evidence>
<comment type="caution">
    <text evidence="5">The sequence shown here is derived from an EMBL/GenBank/DDBJ whole genome shotgun (WGS) entry which is preliminary data.</text>
</comment>
<feature type="domain" description="Bacterial Ig-like" evidence="4">
    <location>
        <begin position="1447"/>
        <end position="1524"/>
    </location>
</feature>
<dbReference type="InterPro" id="IPR044016">
    <property type="entry name" value="Big_13"/>
</dbReference>
<feature type="domain" description="Bacterial Ig-like" evidence="4">
    <location>
        <begin position="1729"/>
        <end position="1805"/>
    </location>
</feature>
<feature type="region of interest" description="Disordered" evidence="1">
    <location>
        <begin position="918"/>
        <end position="940"/>
    </location>
</feature>
<feature type="compositionally biased region" description="Polar residues" evidence="1">
    <location>
        <begin position="918"/>
        <end position="934"/>
    </location>
</feature>
<dbReference type="InterPro" id="IPR013783">
    <property type="entry name" value="Ig-like_fold"/>
</dbReference>
<feature type="signal peptide" evidence="3">
    <location>
        <begin position="1"/>
        <end position="28"/>
    </location>
</feature>
<feature type="domain" description="Bacterial Ig-like" evidence="4">
    <location>
        <begin position="1169"/>
        <end position="1245"/>
    </location>
</feature>
<feature type="region of interest" description="Disordered" evidence="1">
    <location>
        <begin position="2087"/>
        <end position="2106"/>
    </location>
</feature>
<feature type="domain" description="Bacterial Ig-like" evidence="4">
    <location>
        <begin position="520"/>
        <end position="595"/>
    </location>
</feature>
<organism evidence="5 6">
    <name type="scientific">Microbacterium jejuense</name>
    <dbReference type="NCBI Taxonomy" id="1263637"/>
    <lineage>
        <taxon>Bacteria</taxon>
        <taxon>Bacillati</taxon>
        <taxon>Actinomycetota</taxon>
        <taxon>Actinomycetes</taxon>
        <taxon>Micrococcales</taxon>
        <taxon>Microbacteriaceae</taxon>
        <taxon>Microbacterium</taxon>
    </lineage>
</organism>
<feature type="compositionally biased region" description="Polar residues" evidence="1">
    <location>
        <begin position="825"/>
        <end position="841"/>
    </location>
</feature>
<keyword evidence="2" id="KW-0472">Membrane</keyword>
<feature type="domain" description="Bacterial Ig-like" evidence="4">
    <location>
        <begin position="1354"/>
        <end position="1431"/>
    </location>
</feature>
<dbReference type="Proteomes" id="UP001196843">
    <property type="component" value="Unassembled WGS sequence"/>
</dbReference>
<dbReference type="Gene3D" id="2.60.40.10">
    <property type="entry name" value="Immunoglobulins"/>
    <property type="match status" value="10"/>
</dbReference>
<name>A0ABS7HSN9_9MICO</name>
<feature type="chain" id="PRO_5047448942" description="Bacterial Ig-like domain-containing protein" evidence="3">
    <location>
        <begin position="29"/>
        <end position="2139"/>
    </location>
</feature>
<feature type="region of interest" description="Disordered" evidence="1">
    <location>
        <begin position="825"/>
        <end position="847"/>
    </location>
</feature>
<proteinExistence type="predicted"/>
<feature type="domain" description="Bacterial Ig-like" evidence="4">
    <location>
        <begin position="797"/>
        <end position="874"/>
    </location>
</feature>
<feature type="domain" description="Bacterial Ig-like" evidence="4">
    <location>
        <begin position="1076"/>
        <end position="1153"/>
    </location>
</feature>
<feature type="domain" description="Bacterial Ig-like" evidence="4">
    <location>
        <begin position="891"/>
        <end position="967"/>
    </location>
</feature>